<evidence type="ECO:0000256" key="2">
    <source>
        <dbReference type="ARBA" id="ARBA00004872"/>
    </source>
</evidence>
<dbReference type="GO" id="GO:0005782">
    <property type="term" value="C:peroxisomal matrix"/>
    <property type="evidence" value="ECO:0007669"/>
    <property type="project" value="UniProtKB-SubCell"/>
</dbReference>
<dbReference type="InterPro" id="IPR042171">
    <property type="entry name" value="Acyl-CoA_hotdog"/>
</dbReference>
<dbReference type="PANTHER" id="PTHR11066:SF34">
    <property type="entry name" value="ACYL-COENZYME A THIOESTERASE 8"/>
    <property type="match status" value="1"/>
</dbReference>
<dbReference type="Gene3D" id="2.40.160.210">
    <property type="entry name" value="Acyl-CoA thioesterase, double hotdog domain"/>
    <property type="match status" value="1"/>
</dbReference>
<evidence type="ECO:0000313" key="10">
    <source>
        <dbReference type="EMBL" id="KAK1376213.1"/>
    </source>
</evidence>
<comment type="similarity">
    <text evidence="3">Belongs to the C/M/P thioester hydrolase family.</text>
</comment>
<dbReference type="InterPro" id="IPR000595">
    <property type="entry name" value="cNMP-bd_dom"/>
</dbReference>
<dbReference type="FunFam" id="2.40.160.210:FF:000003">
    <property type="entry name" value="Acyl-CoA thioesterase II"/>
    <property type="match status" value="1"/>
</dbReference>
<dbReference type="NCBIfam" id="TIGR00189">
    <property type="entry name" value="tesB"/>
    <property type="match status" value="1"/>
</dbReference>
<comment type="pathway">
    <text evidence="2">Lipid metabolism; fatty acid metabolism.</text>
</comment>
<evidence type="ECO:0000256" key="7">
    <source>
        <dbReference type="ARBA" id="ARBA00035880"/>
    </source>
</evidence>
<dbReference type="PANTHER" id="PTHR11066">
    <property type="entry name" value="ACYL-COA THIOESTERASE"/>
    <property type="match status" value="1"/>
</dbReference>
<dbReference type="Pfam" id="PF02551">
    <property type="entry name" value="Acyl_CoA_thio"/>
    <property type="match status" value="1"/>
</dbReference>
<evidence type="ECO:0000256" key="6">
    <source>
        <dbReference type="ARBA" id="ARBA00023098"/>
    </source>
</evidence>
<dbReference type="Pfam" id="PF13622">
    <property type="entry name" value="4HBT_3"/>
    <property type="match status" value="1"/>
</dbReference>
<dbReference type="EC" id="3.1.2.20" evidence="8"/>
<dbReference type="SUPFAM" id="SSF54637">
    <property type="entry name" value="Thioesterase/thiol ester dehydrase-isomerase"/>
    <property type="match status" value="2"/>
</dbReference>
<evidence type="ECO:0000256" key="5">
    <source>
        <dbReference type="ARBA" id="ARBA00022801"/>
    </source>
</evidence>
<dbReference type="CDD" id="cd00038">
    <property type="entry name" value="CAP_ED"/>
    <property type="match status" value="1"/>
</dbReference>
<dbReference type="CDD" id="cd03444">
    <property type="entry name" value="Thioesterase_II_repeat1"/>
    <property type="match status" value="1"/>
</dbReference>
<gene>
    <name evidence="10" type="ORF">POM88_032406</name>
</gene>
<keyword evidence="6" id="KW-0443">Lipid metabolism</keyword>
<dbReference type="InterPro" id="IPR025652">
    <property type="entry name" value="TesB_C"/>
</dbReference>
<evidence type="ECO:0000313" key="11">
    <source>
        <dbReference type="Proteomes" id="UP001237642"/>
    </source>
</evidence>
<evidence type="ECO:0000259" key="9">
    <source>
        <dbReference type="PROSITE" id="PS50042"/>
    </source>
</evidence>
<dbReference type="InterPro" id="IPR014710">
    <property type="entry name" value="RmlC-like_jellyroll"/>
</dbReference>
<feature type="domain" description="Cyclic nucleotide-binding" evidence="9">
    <location>
        <begin position="16"/>
        <end position="85"/>
    </location>
</feature>
<dbReference type="InterPro" id="IPR029069">
    <property type="entry name" value="HotDog_dom_sf"/>
</dbReference>
<comment type="subcellular location">
    <subcellularLocation>
        <location evidence="1">Peroxisome matrix</location>
    </subcellularLocation>
</comment>
<dbReference type="InterPro" id="IPR049449">
    <property type="entry name" value="TesB_ACOT8-like_N"/>
</dbReference>
<organism evidence="10 11">
    <name type="scientific">Heracleum sosnowskyi</name>
    <dbReference type="NCBI Taxonomy" id="360622"/>
    <lineage>
        <taxon>Eukaryota</taxon>
        <taxon>Viridiplantae</taxon>
        <taxon>Streptophyta</taxon>
        <taxon>Embryophyta</taxon>
        <taxon>Tracheophyta</taxon>
        <taxon>Spermatophyta</taxon>
        <taxon>Magnoliopsida</taxon>
        <taxon>eudicotyledons</taxon>
        <taxon>Gunneridae</taxon>
        <taxon>Pentapetalae</taxon>
        <taxon>asterids</taxon>
        <taxon>campanulids</taxon>
        <taxon>Apiales</taxon>
        <taxon>Apiaceae</taxon>
        <taxon>Apioideae</taxon>
        <taxon>apioid superclade</taxon>
        <taxon>Tordylieae</taxon>
        <taxon>Tordyliinae</taxon>
        <taxon>Heracleum</taxon>
    </lineage>
</organism>
<dbReference type="Proteomes" id="UP001237642">
    <property type="component" value="Unassembled WGS sequence"/>
</dbReference>
<name>A0AAD8I1H6_9APIA</name>
<dbReference type="Gene3D" id="2.60.120.10">
    <property type="entry name" value="Jelly Rolls"/>
    <property type="match status" value="1"/>
</dbReference>
<dbReference type="InterPro" id="IPR018490">
    <property type="entry name" value="cNMP-bd_dom_sf"/>
</dbReference>
<keyword evidence="11" id="KW-1185">Reference proteome</keyword>
<dbReference type="FunFam" id="2.60.120.10:FF:000109">
    <property type="entry name" value="Acyl-CoA thioesterase II"/>
    <property type="match status" value="1"/>
</dbReference>
<comment type="subunit">
    <text evidence="4">Homotetramer.</text>
</comment>
<dbReference type="InterPro" id="IPR003703">
    <property type="entry name" value="Acyl_CoA_thio"/>
</dbReference>
<evidence type="ECO:0000256" key="4">
    <source>
        <dbReference type="ARBA" id="ARBA00011881"/>
    </source>
</evidence>
<dbReference type="CDD" id="cd03445">
    <property type="entry name" value="Thioesterase_II_repeat2"/>
    <property type="match status" value="1"/>
</dbReference>
<accession>A0AAD8I1H6</accession>
<keyword evidence="5" id="KW-0378">Hydrolase</keyword>
<evidence type="ECO:0000256" key="3">
    <source>
        <dbReference type="ARBA" id="ARBA00006538"/>
    </source>
</evidence>
<proteinExistence type="inferred from homology"/>
<dbReference type="EMBL" id="JAUIZM010000007">
    <property type="protein sequence ID" value="KAK1376213.1"/>
    <property type="molecule type" value="Genomic_DNA"/>
</dbReference>
<dbReference type="AlphaFoldDB" id="A0AAD8I1H6"/>
<dbReference type="GO" id="GO:0006637">
    <property type="term" value="P:acyl-CoA metabolic process"/>
    <property type="evidence" value="ECO:0007669"/>
    <property type="project" value="InterPro"/>
</dbReference>
<dbReference type="GO" id="GO:0009062">
    <property type="term" value="P:fatty acid catabolic process"/>
    <property type="evidence" value="ECO:0007669"/>
    <property type="project" value="TreeGrafter"/>
</dbReference>
<comment type="catalytic activity">
    <reaction evidence="7">
        <text>a fatty acyl-CoA + H2O = a fatty acid + CoA + H(+)</text>
        <dbReference type="Rhea" id="RHEA:16781"/>
        <dbReference type="ChEBI" id="CHEBI:15377"/>
        <dbReference type="ChEBI" id="CHEBI:15378"/>
        <dbReference type="ChEBI" id="CHEBI:28868"/>
        <dbReference type="ChEBI" id="CHEBI:57287"/>
        <dbReference type="ChEBI" id="CHEBI:77636"/>
        <dbReference type="EC" id="3.1.2.20"/>
    </reaction>
</comment>
<dbReference type="PROSITE" id="PS50042">
    <property type="entry name" value="CNMP_BINDING_3"/>
    <property type="match status" value="1"/>
</dbReference>
<reference evidence="10" key="1">
    <citation type="submission" date="2023-02" db="EMBL/GenBank/DDBJ databases">
        <title>Genome of toxic invasive species Heracleum sosnowskyi carries increased number of genes despite the absence of recent whole-genome duplications.</title>
        <authorList>
            <person name="Schelkunov M."/>
            <person name="Shtratnikova V."/>
            <person name="Makarenko M."/>
            <person name="Klepikova A."/>
            <person name="Omelchenko D."/>
            <person name="Novikova G."/>
            <person name="Obukhova E."/>
            <person name="Bogdanov V."/>
            <person name="Penin A."/>
            <person name="Logacheva M."/>
        </authorList>
    </citation>
    <scope>NUCLEOTIDE SEQUENCE</scope>
    <source>
        <strain evidence="10">Hsosn_3</strain>
        <tissue evidence="10">Leaf</tissue>
    </source>
</reference>
<evidence type="ECO:0000256" key="8">
    <source>
        <dbReference type="ARBA" id="ARBA00038894"/>
    </source>
</evidence>
<dbReference type="Pfam" id="PF00027">
    <property type="entry name" value="cNMP_binding"/>
    <property type="match status" value="1"/>
</dbReference>
<protein>
    <recommendedName>
        <fullName evidence="8">acyl-CoA hydrolase</fullName>
        <ecNumber evidence="8">3.1.2.20</ecNumber>
    </recommendedName>
</protein>
<sequence length="428" mass="48474">MISTESVIEFLSGVSLLQRLPKSSLFRISQLVTAKYFGRGEYVFRDGDAGDGIYFILEGEAEVSSVNDMDDSRPEFIFKRHDYFGCGMEASSVRTDVIALTKLTCLLLPREHSNLLQTRSIWNADQASEACPVVEKILHLEPVEVNIFMGITLPDTPSFGKVFGGQFIGQALAAASKTVDCLKNVHSLHAYFILIGDLDIPIIYQVDRVRDGKSFATRRVEAIQKGKVVFSLLASFQKDEQSFDHQLPTMPSSLPDPETLLSMEELRDRRLTDPRLPKTYRTKVASKEFVPWPIDIRFCEPNTGTNMTKSPPRLRFWFRAKGKLSNDQALHRCVLAYISDLIFLQVSFNPHRRQGLRMSSISLDHALWFHRPCKADDWILFNIESPTAYNGRGFVSGQMFDRKGQLIASVNQEGVFRKKPDLPNVSKL</sequence>
<dbReference type="SUPFAM" id="SSF51206">
    <property type="entry name" value="cAMP-binding domain-like"/>
    <property type="match status" value="1"/>
</dbReference>
<dbReference type="SMART" id="SM00100">
    <property type="entry name" value="cNMP"/>
    <property type="match status" value="1"/>
</dbReference>
<reference evidence="10" key="2">
    <citation type="submission" date="2023-05" db="EMBL/GenBank/DDBJ databases">
        <authorList>
            <person name="Schelkunov M.I."/>
        </authorList>
    </citation>
    <scope>NUCLEOTIDE SEQUENCE</scope>
    <source>
        <strain evidence="10">Hsosn_3</strain>
        <tissue evidence="10">Leaf</tissue>
    </source>
</reference>
<dbReference type="GO" id="GO:0047617">
    <property type="term" value="F:fatty acyl-CoA hydrolase activity"/>
    <property type="evidence" value="ECO:0007669"/>
    <property type="project" value="UniProtKB-EC"/>
</dbReference>
<evidence type="ECO:0000256" key="1">
    <source>
        <dbReference type="ARBA" id="ARBA00004253"/>
    </source>
</evidence>
<comment type="caution">
    <text evidence="10">The sequence shown here is derived from an EMBL/GenBank/DDBJ whole genome shotgun (WGS) entry which is preliminary data.</text>
</comment>